<keyword evidence="2" id="KW-1185">Reference proteome</keyword>
<dbReference type="Proteomes" id="UP001237642">
    <property type="component" value="Unassembled WGS sequence"/>
</dbReference>
<accession>A0AAD8MRN7</accession>
<protein>
    <submittedName>
        <fullName evidence="1">Uncharacterized protein</fullName>
    </submittedName>
</protein>
<evidence type="ECO:0000313" key="2">
    <source>
        <dbReference type="Proteomes" id="UP001237642"/>
    </source>
</evidence>
<gene>
    <name evidence="1" type="ORF">POM88_020119</name>
</gene>
<reference evidence="1" key="1">
    <citation type="submission" date="2023-02" db="EMBL/GenBank/DDBJ databases">
        <title>Genome of toxic invasive species Heracleum sosnowskyi carries increased number of genes despite the absence of recent whole-genome duplications.</title>
        <authorList>
            <person name="Schelkunov M."/>
            <person name="Shtratnikova V."/>
            <person name="Makarenko M."/>
            <person name="Klepikova A."/>
            <person name="Omelchenko D."/>
            <person name="Novikova G."/>
            <person name="Obukhova E."/>
            <person name="Bogdanov V."/>
            <person name="Penin A."/>
            <person name="Logacheva M."/>
        </authorList>
    </citation>
    <scope>NUCLEOTIDE SEQUENCE</scope>
    <source>
        <strain evidence="1">Hsosn_3</strain>
        <tissue evidence="1">Leaf</tissue>
    </source>
</reference>
<sequence length="359" mass="41298">MWEKNMASEVFDKLTTLDMSYSLDLTTTPDFSELPCLKTLILEEIQGLEELTSLRELYLGGCKSSLLASILTRRIFQIYSGVGHQIRIYIQAVEFPDWIRQLPDWIQQSSTFGSTASFNLPPYVSHNFLAMILCFKNWGVVTYGKQPYSIKNTRSGFIWNGSYNNNYPEVQIIIVPRSIFSFKDGDERIEITANAEILGIHLLHRTEITMIDQSDSSLVNVVEERLLYRTMPDQSESLNVNVVEERLLHNSEITMTDQSEIPNVNVVEEKLLHNSEITMTDQSEGPNVNVVEERLLHNSEITMTDQYDTPNVSVVEERWHPSKWLKLLWEVLCLMEVGHLSSAYIKRKIGRPSSFLCHI</sequence>
<evidence type="ECO:0000313" key="1">
    <source>
        <dbReference type="EMBL" id="KAK1382384.1"/>
    </source>
</evidence>
<reference evidence="1" key="2">
    <citation type="submission" date="2023-05" db="EMBL/GenBank/DDBJ databases">
        <authorList>
            <person name="Schelkunov M.I."/>
        </authorList>
    </citation>
    <scope>NUCLEOTIDE SEQUENCE</scope>
    <source>
        <strain evidence="1">Hsosn_3</strain>
        <tissue evidence="1">Leaf</tissue>
    </source>
</reference>
<dbReference type="SUPFAM" id="SSF52058">
    <property type="entry name" value="L domain-like"/>
    <property type="match status" value="1"/>
</dbReference>
<dbReference type="AlphaFoldDB" id="A0AAD8MRN7"/>
<name>A0AAD8MRN7_9APIA</name>
<proteinExistence type="predicted"/>
<comment type="caution">
    <text evidence="1">The sequence shown here is derived from an EMBL/GenBank/DDBJ whole genome shotgun (WGS) entry which is preliminary data.</text>
</comment>
<dbReference type="Gene3D" id="3.80.10.10">
    <property type="entry name" value="Ribonuclease Inhibitor"/>
    <property type="match status" value="1"/>
</dbReference>
<dbReference type="EMBL" id="JAUIZM010000005">
    <property type="protein sequence ID" value="KAK1382384.1"/>
    <property type="molecule type" value="Genomic_DNA"/>
</dbReference>
<dbReference type="InterPro" id="IPR032675">
    <property type="entry name" value="LRR_dom_sf"/>
</dbReference>
<organism evidence="1 2">
    <name type="scientific">Heracleum sosnowskyi</name>
    <dbReference type="NCBI Taxonomy" id="360622"/>
    <lineage>
        <taxon>Eukaryota</taxon>
        <taxon>Viridiplantae</taxon>
        <taxon>Streptophyta</taxon>
        <taxon>Embryophyta</taxon>
        <taxon>Tracheophyta</taxon>
        <taxon>Spermatophyta</taxon>
        <taxon>Magnoliopsida</taxon>
        <taxon>eudicotyledons</taxon>
        <taxon>Gunneridae</taxon>
        <taxon>Pentapetalae</taxon>
        <taxon>asterids</taxon>
        <taxon>campanulids</taxon>
        <taxon>Apiales</taxon>
        <taxon>Apiaceae</taxon>
        <taxon>Apioideae</taxon>
        <taxon>apioid superclade</taxon>
        <taxon>Tordylieae</taxon>
        <taxon>Tordyliinae</taxon>
        <taxon>Heracleum</taxon>
    </lineage>
</organism>